<feature type="region of interest" description="Disordered" evidence="1">
    <location>
        <begin position="298"/>
        <end position="319"/>
    </location>
</feature>
<evidence type="ECO:0000313" key="3">
    <source>
        <dbReference type="EMBL" id="CAD8990684.1"/>
    </source>
</evidence>
<organism evidence="3">
    <name type="scientific">Eutreptiella gymnastica</name>
    <dbReference type="NCBI Taxonomy" id="73025"/>
    <lineage>
        <taxon>Eukaryota</taxon>
        <taxon>Discoba</taxon>
        <taxon>Euglenozoa</taxon>
        <taxon>Euglenida</taxon>
        <taxon>Spirocuta</taxon>
        <taxon>Euglenophyceae</taxon>
        <taxon>Eutreptiales</taxon>
        <taxon>Eutreptiaceae</taxon>
        <taxon>Eutreptiella</taxon>
    </lineage>
</organism>
<evidence type="ECO:0000256" key="2">
    <source>
        <dbReference type="SAM" id="Phobius"/>
    </source>
</evidence>
<keyword evidence="2" id="KW-0812">Transmembrane</keyword>
<name>A0A7S1HTX3_9EUGL</name>
<dbReference type="EMBL" id="HBGA01005091">
    <property type="protein sequence ID" value="CAD8990684.1"/>
    <property type="molecule type" value="Transcribed_RNA"/>
</dbReference>
<sequence length="375" mass="42557">MDFMSILGTIFYALCGIMLYPSIGPSSQGQICTEDSTEEFCGTDQRLKLRLSVALICWNVFAIGFCVWISIQNIRENMFMRKAQKLLPQLLPMSSTLFEACSRRDACKNTRLIEGQYASNDETQQRSLEVATIFKGHVLLNTAYKTPTENQEFLGRSFKVLKQGVHNLEEDVTQHSCGYRADVLRKLFEHMPFLLDWLTQCPEEQREAMSIFVEGYCNYCYKLNEEADPVSHFGLPKPPKSQYRDLVVEELAPCLLYTLLQADWARHQSIVHALRSLQDPAGPTLLKDSDALQQMQIKSPPGQYHTNKRGRSTDTKDEPLRAVSIENTKSNEDPLSAVIVDADEMLNDDVQDLDSSIPEDHAVDLRHVTLPSQVT</sequence>
<keyword evidence="2" id="KW-0472">Membrane</keyword>
<accession>A0A7S1HTX3</accession>
<reference evidence="3" key="1">
    <citation type="submission" date="2021-01" db="EMBL/GenBank/DDBJ databases">
        <authorList>
            <person name="Corre E."/>
            <person name="Pelletier E."/>
            <person name="Niang G."/>
            <person name="Scheremetjew M."/>
            <person name="Finn R."/>
            <person name="Kale V."/>
            <person name="Holt S."/>
            <person name="Cochrane G."/>
            <person name="Meng A."/>
            <person name="Brown T."/>
            <person name="Cohen L."/>
        </authorList>
    </citation>
    <scope>NUCLEOTIDE SEQUENCE</scope>
    <source>
        <strain evidence="3">NIES-381</strain>
    </source>
</reference>
<feature type="transmembrane region" description="Helical" evidence="2">
    <location>
        <begin position="53"/>
        <end position="71"/>
    </location>
</feature>
<protein>
    <submittedName>
        <fullName evidence="3">Uncharacterized protein</fullName>
    </submittedName>
</protein>
<proteinExistence type="predicted"/>
<evidence type="ECO:0000256" key="1">
    <source>
        <dbReference type="SAM" id="MobiDB-lite"/>
    </source>
</evidence>
<dbReference type="AlphaFoldDB" id="A0A7S1HTX3"/>
<keyword evidence="2" id="KW-1133">Transmembrane helix</keyword>
<gene>
    <name evidence="3" type="ORF">EGYM00392_LOCUS1726</name>
</gene>